<evidence type="ECO:0000256" key="2">
    <source>
        <dbReference type="ARBA" id="ARBA00022475"/>
    </source>
</evidence>
<proteinExistence type="inferred from homology"/>
<dbReference type="Pfam" id="PF02687">
    <property type="entry name" value="FtsX"/>
    <property type="match status" value="2"/>
</dbReference>
<evidence type="ECO:0000313" key="11">
    <source>
        <dbReference type="Proteomes" id="UP001500253"/>
    </source>
</evidence>
<gene>
    <name evidence="10" type="ORF">GCM10010246_13650</name>
</gene>
<dbReference type="PROSITE" id="PS51257">
    <property type="entry name" value="PROKAR_LIPOPROTEIN"/>
    <property type="match status" value="1"/>
</dbReference>
<keyword evidence="2" id="KW-1003">Cell membrane</keyword>
<accession>A0ABN3FJK8</accession>
<keyword evidence="3 8" id="KW-0812">Transmembrane</keyword>
<keyword evidence="4 8" id="KW-1133">Transmembrane helix</keyword>
<keyword evidence="5 8" id="KW-0472">Membrane</keyword>
<evidence type="ECO:0000313" key="10">
    <source>
        <dbReference type="EMBL" id="GAA2331722.1"/>
    </source>
</evidence>
<feature type="transmembrane region" description="Helical" evidence="8">
    <location>
        <begin position="16"/>
        <end position="36"/>
    </location>
</feature>
<evidence type="ECO:0000256" key="6">
    <source>
        <dbReference type="ARBA" id="ARBA00038076"/>
    </source>
</evidence>
<feature type="transmembrane region" description="Helical" evidence="8">
    <location>
        <begin position="412"/>
        <end position="445"/>
    </location>
</feature>
<protein>
    <submittedName>
        <fullName evidence="10">ABC transporter permease</fullName>
    </submittedName>
</protein>
<feature type="domain" description="ABC3 transporter permease C-terminal" evidence="9">
    <location>
        <begin position="720"/>
        <end position="829"/>
    </location>
</feature>
<dbReference type="EMBL" id="BAAASD010000004">
    <property type="protein sequence ID" value="GAA2331722.1"/>
    <property type="molecule type" value="Genomic_DNA"/>
</dbReference>
<dbReference type="PANTHER" id="PTHR30572">
    <property type="entry name" value="MEMBRANE COMPONENT OF TRANSPORTER-RELATED"/>
    <property type="match status" value="1"/>
</dbReference>
<sequence length="842" mass="85381">MLRAVLRSVFRDRHRFLLPAMAVLIGVACVSGSLLYTQSLARGAARLQHASRPDVSVEVRPDGSGPAEGTAAPDEALRHRLSALSGVTAARGTLRGRAFLVGRDGSLVGPPSAATGVNFVPRGHGPDPRYPMTRGRGPHGPGEVAVDRWSARRAGYRVGDRVRVVVAGEVRSARLTGTFTVYDPATADGGTVIAFDEPTARALFAPAPGRYASVTLTAAPGTSASALAERVTRALPRGLEAVTRARLDAEAAEAPDRRKLGTLLLLFAGIALFVSAFLVSNTFTMLGTVRARELALLRAVGASRRRVLGTVLAEAAVVGAAAAVAGYALGVGVATLLADLFPAAAGPASTAPLDVLSPLPLLTALCVGVGFTAAAAYLPALRASAVAPVAALRTSVPDPAVSLRRRNRIGSAVTAAGALLLIAGQGELGALCVATSVLLAGLILLAPQAARAATRVLRAPARRLAGMSGTLALANVCRNPRRTAATAGALTVCLALVSAVTVGLSSLSATAGREAEAAMPTDLRITAVDFAEINARTAAKVARLPHVAAAGSVREVGLRLREGSDVWAAVVDPEAVGPGRLADLTVHTGDLADLPRGIAVTRDLAAEHGWRLGDRLTGRRLSDAGAPAGPALEREIVAVYDGPESLGPALLPESAVTGKGAPSVEVTSVLVRAEAGRTAAAKEEIRRALRNPALLVEDRVDAVRNAGQGFGALRSVLYAMLSVTAVVAALGVTNTMSMAVFERTREIGLLRVVGLDRAGVRSLLWVESVVVSALGAGSGILAGVAAGVAAVAGQSGAVVSVPWMSLSALLVGAGVVGVLAALGPGARAVAVPVTRAIAGEVG</sequence>
<evidence type="ECO:0000256" key="1">
    <source>
        <dbReference type="ARBA" id="ARBA00004651"/>
    </source>
</evidence>
<dbReference type="InterPro" id="IPR050250">
    <property type="entry name" value="Macrolide_Exporter_MacB"/>
</dbReference>
<evidence type="ECO:0000259" key="9">
    <source>
        <dbReference type="Pfam" id="PF02687"/>
    </source>
</evidence>
<comment type="caution">
    <text evidence="10">The sequence shown here is derived from an EMBL/GenBank/DDBJ whole genome shotgun (WGS) entry which is preliminary data.</text>
</comment>
<feature type="compositionally biased region" description="Basic and acidic residues" evidence="7">
    <location>
        <begin position="51"/>
        <end position="61"/>
    </location>
</feature>
<keyword evidence="11" id="KW-1185">Reference proteome</keyword>
<dbReference type="PANTHER" id="PTHR30572:SF4">
    <property type="entry name" value="ABC TRANSPORTER PERMEASE YTRF"/>
    <property type="match status" value="1"/>
</dbReference>
<feature type="transmembrane region" description="Helical" evidence="8">
    <location>
        <begin position="358"/>
        <end position="378"/>
    </location>
</feature>
<name>A0ABN3FJK8_9ACTN</name>
<evidence type="ECO:0000256" key="3">
    <source>
        <dbReference type="ARBA" id="ARBA00022692"/>
    </source>
</evidence>
<evidence type="ECO:0000256" key="4">
    <source>
        <dbReference type="ARBA" id="ARBA00022989"/>
    </source>
</evidence>
<feature type="domain" description="ABC3 transporter permease C-terminal" evidence="9">
    <location>
        <begin position="266"/>
        <end position="385"/>
    </location>
</feature>
<organism evidence="10 11">
    <name type="scientific">Streptomyces cuspidosporus</name>
    <dbReference type="NCBI Taxonomy" id="66882"/>
    <lineage>
        <taxon>Bacteria</taxon>
        <taxon>Bacillati</taxon>
        <taxon>Actinomycetota</taxon>
        <taxon>Actinomycetes</taxon>
        <taxon>Kitasatosporales</taxon>
        <taxon>Streptomycetaceae</taxon>
        <taxon>Streptomyces</taxon>
    </lineage>
</organism>
<reference evidence="10 11" key="1">
    <citation type="journal article" date="2019" name="Int. J. Syst. Evol. Microbiol.">
        <title>The Global Catalogue of Microorganisms (GCM) 10K type strain sequencing project: providing services to taxonomists for standard genome sequencing and annotation.</title>
        <authorList>
            <consortium name="The Broad Institute Genomics Platform"/>
            <consortium name="The Broad Institute Genome Sequencing Center for Infectious Disease"/>
            <person name="Wu L."/>
            <person name="Ma J."/>
        </authorList>
    </citation>
    <scope>NUCLEOTIDE SEQUENCE [LARGE SCALE GENOMIC DNA]</scope>
    <source>
        <strain evidence="10 11">JCM 4316</strain>
    </source>
</reference>
<feature type="transmembrane region" description="Helical" evidence="8">
    <location>
        <begin position="263"/>
        <end position="286"/>
    </location>
</feature>
<feature type="region of interest" description="Disordered" evidence="7">
    <location>
        <begin position="51"/>
        <end position="72"/>
    </location>
</feature>
<dbReference type="Proteomes" id="UP001500253">
    <property type="component" value="Unassembled WGS sequence"/>
</dbReference>
<feature type="transmembrane region" description="Helical" evidence="8">
    <location>
        <begin position="803"/>
        <end position="822"/>
    </location>
</feature>
<dbReference type="InterPro" id="IPR003838">
    <property type="entry name" value="ABC3_permease_C"/>
</dbReference>
<dbReference type="RefSeq" id="WP_346173552.1">
    <property type="nucleotide sequence ID" value="NZ_BAAASD010000004.1"/>
</dbReference>
<evidence type="ECO:0000256" key="8">
    <source>
        <dbReference type="SAM" id="Phobius"/>
    </source>
</evidence>
<evidence type="ECO:0000256" key="7">
    <source>
        <dbReference type="SAM" id="MobiDB-lite"/>
    </source>
</evidence>
<evidence type="ECO:0000256" key="5">
    <source>
        <dbReference type="ARBA" id="ARBA00023136"/>
    </source>
</evidence>
<feature type="transmembrane region" description="Helical" evidence="8">
    <location>
        <begin position="716"/>
        <end position="741"/>
    </location>
</feature>
<comment type="subcellular location">
    <subcellularLocation>
        <location evidence="1">Cell membrane</location>
        <topology evidence="1">Multi-pass membrane protein</topology>
    </subcellularLocation>
</comment>
<comment type="similarity">
    <text evidence="6">Belongs to the ABC-4 integral membrane protein family.</text>
</comment>
<feature type="transmembrane region" description="Helical" evidence="8">
    <location>
        <begin position="762"/>
        <end position="791"/>
    </location>
</feature>
<feature type="transmembrane region" description="Helical" evidence="8">
    <location>
        <begin position="307"/>
        <end position="338"/>
    </location>
</feature>